<name>A0A6N3YWY7_ALIFS</name>
<evidence type="ECO:0000313" key="3">
    <source>
        <dbReference type="EMBL" id="MUK46432.1"/>
    </source>
</evidence>
<keyword evidence="1" id="KW-0812">Transmembrane</keyword>
<keyword evidence="1" id="KW-0472">Membrane</keyword>
<dbReference type="InterPro" id="IPR036465">
    <property type="entry name" value="vWFA_dom_sf"/>
</dbReference>
<feature type="transmembrane region" description="Helical" evidence="1">
    <location>
        <begin position="12"/>
        <end position="30"/>
    </location>
</feature>
<proteinExistence type="predicted"/>
<dbReference type="EMBL" id="WOBO01000015">
    <property type="protein sequence ID" value="MUK46432.1"/>
    <property type="molecule type" value="Genomic_DNA"/>
</dbReference>
<reference evidence="3 4" key="1">
    <citation type="submission" date="2019-11" db="EMBL/GenBank/DDBJ databases">
        <title>Using colonization assays and comparative genomics to discover symbiosis behaviors and factors in Vibrio fischeri.</title>
        <authorList>
            <person name="Bongrand C."/>
            <person name="Moriano-Gutierrez S."/>
            <person name="Arevalo P."/>
            <person name="Mcfall-Ngai M."/>
            <person name="Visick K."/>
            <person name="Polz M.F."/>
            <person name="Ruby E.G."/>
        </authorList>
    </citation>
    <scope>NUCLEOTIDE SEQUENCE [LARGE SCALE GENOMIC DNA]</scope>
    <source>
        <strain evidence="4">emors.3.2</strain>
    </source>
</reference>
<dbReference type="PROSITE" id="PS50234">
    <property type="entry name" value="VWFA"/>
    <property type="match status" value="1"/>
</dbReference>
<dbReference type="Proteomes" id="UP000435323">
    <property type="component" value="Unassembled WGS sequence"/>
</dbReference>
<dbReference type="RefSeq" id="WP_155658043.1">
    <property type="nucleotide sequence ID" value="NZ_WOBE01000010.1"/>
</dbReference>
<accession>A0A6N3YWY7</accession>
<keyword evidence="1" id="KW-1133">Transmembrane helix</keyword>
<feature type="domain" description="VWFA" evidence="2">
    <location>
        <begin position="164"/>
        <end position="415"/>
    </location>
</feature>
<dbReference type="Gene3D" id="3.40.50.410">
    <property type="entry name" value="von Willebrand factor, type A domain"/>
    <property type="match status" value="1"/>
</dbReference>
<gene>
    <name evidence="3" type="ORF">GNP77_13680</name>
</gene>
<sequence>MRNLRKHQQGHAAILFAMMIPALFGIFALASDGARAIQTKARIEDASEVAALAISAHNDPDQPDNGSYTPSTRNRQIVMDYVNAYISDIDAVTDIKVAKRRCELISDCVAGLYKGDARYLEHEIDVTTRQNSWFPGNEAIEGMGETFSTRGKSLARKYQSEAVDVMFAADFSGSMLDTWSGSSNPKYADLIEIIRNISVELQKFNDLPENRDKSTMGISAFSTFTNSFTSDTGIQCSLSQGVNSRNKPGNWFRPVKPANTVANIWNEKTEDYCKSGAYAGFHDVNLTSNFNYLNGQVGSFYAGGGTASYQALIRGAQLLDRGRNSRRLLIVLSDGMDNDRNLANGLVSNGMCREIQAGLESDRTPDGRPIAAKMAVIGFDYDPFANKALKDCVGEKNVYKAEDADEVEDIILELINEEVGHLK</sequence>
<dbReference type="SUPFAM" id="SSF53300">
    <property type="entry name" value="vWA-like"/>
    <property type="match status" value="1"/>
</dbReference>
<dbReference type="InterPro" id="IPR002035">
    <property type="entry name" value="VWF_A"/>
</dbReference>
<evidence type="ECO:0000259" key="2">
    <source>
        <dbReference type="PROSITE" id="PS50234"/>
    </source>
</evidence>
<organism evidence="3 4">
    <name type="scientific">Aliivibrio fischeri</name>
    <name type="common">Vibrio fischeri</name>
    <dbReference type="NCBI Taxonomy" id="668"/>
    <lineage>
        <taxon>Bacteria</taxon>
        <taxon>Pseudomonadati</taxon>
        <taxon>Pseudomonadota</taxon>
        <taxon>Gammaproteobacteria</taxon>
        <taxon>Vibrionales</taxon>
        <taxon>Vibrionaceae</taxon>
        <taxon>Aliivibrio</taxon>
    </lineage>
</organism>
<comment type="caution">
    <text evidence="3">The sequence shown here is derived from an EMBL/GenBank/DDBJ whole genome shotgun (WGS) entry which is preliminary data.</text>
</comment>
<evidence type="ECO:0000313" key="4">
    <source>
        <dbReference type="Proteomes" id="UP000435323"/>
    </source>
</evidence>
<evidence type="ECO:0000256" key="1">
    <source>
        <dbReference type="SAM" id="Phobius"/>
    </source>
</evidence>
<dbReference type="AlphaFoldDB" id="A0A6N3YWY7"/>
<protein>
    <submittedName>
        <fullName evidence="3">TadG</fullName>
    </submittedName>
</protein>